<dbReference type="Proteomes" id="UP000295063">
    <property type="component" value="Unassembled WGS sequence"/>
</dbReference>
<accession>A0A4R1Q3B7</accession>
<organism evidence="1 2">
    <name type="scientific">Anaerospora hongkongensis</name>
    <dbReference type="NCBI Taxonomy" id="244830"/>
    <lineage>
        <taxon>Bacteria</taxon>
        <taxon>Bacillati</taxon>
        <taxon>Bacillota</taxon>
        <taxon>Negativicutes</taxon>
        <taxon>Selenomonadales</taxon>
        <taxon>Sporomusaceae</taxon>
        <taxon>Anaerospora</taxon>
    </lineage>
</organism>
<sequence>MTHTELANMFTGQRKPDCYGTARMKLSDKQLNWLLGLIRKSGMERYRSRTIDYNRSLVYKWSEGNYEYAVFASNRTLAKTDKAIYSKSVLGYTYSEE</sequence>
<dbReference type="EMBL" id="SLUI01000011">
    <property type="protein sequence ID" value="TCL35669.1"/>
    <property type="molecule type" value="Genomic_DNA"/>
</dbReference>
<gene>
    <name evidence="1" type="ORF">EV210_111135</name>
</gene>
<reference evidence="1 2" key="1">
    <citation type="submission" date="2019-03" db="EMBL/GenBank/DDBJ databases">
        <title>Genomic Encyclopedia of Type Strains, Phase IV (KMG-IV): sequencing the most valuable type-strain genomes for metagenomic binning, comparative biology and taxonomic classification.</title>
        <authorList>
            <person name="Goeker M."/>
        </authorList>
    </citation>
    <scope>NUCLEOTIDE SEQUENCE [LARGE SCALE GENOMIC DNA]</scope>
    <source>
        <strain evidence="1 2">DSM 15969</strain>
    </source>
</reference>
<keyword evidence="2" id="KW-1185">Reference proteome</keyword>
<dbReference type="AlphaFoldDB" id="A0A4R1Q3B7"/>
<name>A0A4R1Q3B7_9FIRM</name>
<dbReference type="RefSeq" id="WP_132082405.1">
    <property type="nucleotide sequence ID" value="NZ_SLUI01000011.1"/>
</dbReference>
<evidence type="ECO:0000313" key="2">
    <source>
        <dbReference type="Proteomes" id="UP000295063"/>
    </source>
</evidence>
<comment type="caution">
    <text evidence="1">The sequence shown here is derived from an EMBL/GenBank/DDBJ whole genome shotgun (WGS) entry which is preliminary data.</text>
</comment>
<evidence type="ECO:0000313" key="1">
    <source>
        <dbReference type="EMBL" id="TCL35669.1"/>
    </source>
</evidence>
<protein>
    <submittedName>
        <fullName evidence="1">Uncharacterized protein</fullName>
    </submittedName>
</protein>
<proteinExistence type="predicted"/>